<evidence type="ECO:0000256" key="3">
    <source>
        <dbReference type="ARBA" id="ARBA00022771"/>
    </source>
</evidence>
<dbReference type="GO" id="GO:0008270">
    <property type="term" value="F:zinc ion binding"/>
    <property type="evidence" value="ECO:0007669"/>
    <property type="project" value="UniProtKB-KW"/>
</dbReference>
<evidence type="ECO:0000256" key="2">
    <source>
        <dbReference type="ARBA" id="ARBA00022723"/>
    </source>
</evidence>
<keyword evidence="12" id="KW-1185">Reference proteome</keyword>
<dbReference type="SUPFAM" id="SSF57716">
    <property type="entry name" value="Glucocorticoid receptor-like (DNA-binding domain)"/>
    <property type="match status" value="1"/>
</dbReference>
<dbReference type="InterPro" id="IPR000536">
    <property type="entry name" value="Nucl_hrmn_rcpt_lig-bd"/>
</dbReference>
<evidence type="ECO:0000313" key="13">
    <source>
        <dbReference type="WBParaSite" id="PTRK_0000199900.1"/>
    </source>
</evidence>
<dbReference type="InterPro" id="IPR035500">
    <property type="entry name" value="NHR-like_dom_sf"/>
</dbReference>
<keyword evidence="5" id="KW-0805">Transcription regulation</keyword>
<evidence type="ECO:0000313" key="12">
    <source>
        <dbReference type="Proteomes" id="UP000038045"/>
    </source>
</evidence>
<dbReference type="STRING" id="131310.A0A0N4Z4T3"/>
<dbReference type="InterPro" id="IPR013088">
    <property type="entry name" value="Znf_NHR/GATA"/>
</dbReference>
<dbReference type="InterPro" id="IPR001628">
    <property type="entry name" value="Znf_hrmn_rcpt"/>
</dbReference>
<evidence type="ECO:0000259" key="10">
    <source>
        <dbReference type="PROSITE" id="PS51030"/>
    </source>
</evidence>
<dbReference type="PROSITE" id="PS51030">
    <property type="entry name" value="NUCLEAR_REC_DBD_2"/>
    <property type="match status" value="1"/>
</dbReference>
<dbReference type="Proteomes" id="UP000038045">
    <property type="component" value="Unplaced"/>
</dbReference>
<keyword evidence="4" id="KW-0862">Zinc</keyword>
<feature type="domain" description="NR LBD" evidence="11">
    <location>
        <begin position="177"/>
        <end position="415"/>
    </location>
</feature>
<protein>
    <submittedName>
        <fullName evidence="13">Nuclear receptor domain-containing protein</fullName>
    </submittedName>
</protein>
<dbReference type="WBParaSite" id="PTRK_0000199900.1">
    <property type="protein sequence ID" value="PTRK_0000199900.1"/>
    <property type="gene ID" value="PTRK_0000199900"/>
</dbReference>
<proteinExistence type="inferred from homology"/>
<accession>A0A0N4Z4T3</accession>
<dbReference type="PRINTS" id="PR00047">
    <property type="entry name" value="STROIDFINGER"/>
</dbReference>
<keyword evidence="7" id="KW-0804">Transcription</keyword>
<comment type="similarity">
    <text evidence="1">Belongs to the nuclear hormone receptor family.</text>
</comment>
<dbReference type="PANTHER" id="PTHR45680">
    <property type="entry name" value="NUCLEAR HORMONE RECEPTOR FAMILY"/>
    <property type="match status" value="1"/>
</dbReference>
<evidence type="ECO:0000256" key="5">
    <source>
        <dbReference type="ARBA" id="ARBA00023015"/>
    </source>
</evidence>
<evidence type="ECO:0000256" key="9">
    <source>
        <dbReference type="ARBA" id="ARBA00023242"/>
    </source>
</evidence>
<sequence length="415" mass="48056">METNSEENNVCLICGIESNSIHNGVNSCRRGVKTYETFRCRRGNKKCELKPGDKSFCKYCRFQRCLKVGMVIKSLQISSTQSETSDSPRVIQMSISPTPVESFNGNHELSKISSNKEISFFSNKKEVSNEETIKEKKLCPCFNGDEIKAKIYNIFNSKIFFYNSNKYETCLQKLIRGIDKLVNDLGYNNQDNVVLMKRVEIRKYIEHCQSFLLSSPNLLMNLEEFSLLSNNDKGIIFGFFWGNAFSLLNGEYVAKLYDPTSRSEPLLLIDSSILFNINDVEFVEPDVSQQASNEAYDLYKPTLLYCYEYILKPIKIFNFEKIEIAYMILQMIFSNTALESTSSECKRIAECILQVANNELHNYYIYNKKITNYAYRLSEMTKLLYTIKEYCDRWKEVAFLAKWLDIVDLSIVPGL</sequence>
<dbReference type="SMART" id="SM00399">
    <property type="entry name" value="ZnF_C4"/>
    <property type="match status" value="1"/>
</dbReference>
<evidence type="ECO:0000256" key="8">
    <source>
        <dbReference type="ARBA" id="ARBA00023170"/>
    </source>
</evidence>
<dbReference type="AlphaFoldDB" id="A0A0N4Z4T3"/>
<name>A0A0N4Z4T3_PARTI</name>
<dbReference type="SMART" id="SM00430">
    <property type="entry name" value="HOLI"/>
    <property type="match status" value="1"/>
</dbReference>
<evidence type="ECO:0000259" key="11">
    <source>
        <dbReference type="PROSITE" id="PS51843"/>
    </source>
</evidence>
<dbReference type="PROSITE" id="PS51843">
    <property type="entry name" value="NR_LBD"/>
    <property type="match status" value="1"/>
</dbReference>
<reference evidence="13" key="1">
    <citation type="submission" date="2017-02" db="UniProtKB">
        <authorList>
            <consortium name="WormBaseParasite"/>
        </authorList>
    </citation>
    <scope>IDENTIFICATION</scope>
</reference>
<dbReference type="PANTHER" id="PTHR45680:SF23">
    <property type="entry name" value="NUCLEAR HORMONE RECEPTOR FAMILY"/>
    <property type="match status" value="1"/>
</dbReference>
<organism evidence="12 13">
    <name type="scientific">Parastrongyloides trichosuri</name>
    <name type="common">Possum-specific nematode worm</name>
    <dbReference type="NCBI Taxonomy" id="131310"/>
    <lineage>
        <taxon>Eukaryota</taxon>
        <taxon>Metazoa</taxon>
        <taxon>Ecdysozoa</taxon>
        <taxon>Nematoda</taxon>
        <taxon>Chromadorea</taxon>
        <taxon>Rhabditida</taxon>
        <taxon>Tylenchina</taxon>
        <taxon>Panagrolaimomorpha</taxon>
        <taxon>Strongyloidoidea</taxon>
        <taxon>Strongyloididae</taxon>
        <taxon>Parastrongyloides</taxon>
    </lineage>
</organism>
<dbReference type="SUPFAM" id="SSF48508">
    <property type="entry name" value="Nuclear receptor ligand-binding domain"/>
    <property type="match status" value="1"/>
</dbReference>
<evidence type="ECO:0000256" key="7">
    <source>
        <dbReference type="ARBA" id="ARBA00023163"/>
    </source>
</evidence>
<dbReference type="Pfam" id="PF00104">
    <property type="entry name" value="Hormone_recep"/>
    <property type="match status" value="1"/>
</dbReference>
<feature type="domain" description="Nuclear receptor" evidence="10">
    <location>
        <begin position="8"/>
        <end position="77"/>
    </location>
</feature>
<dbReference type="Pfam" id="PF00105">
    <property type="entry name" value="zf-C4"/>
    <property type="match status" value="1"/>
</dbReference>
<dbReference type="Gene3D" id="1.10.565.10">
    <property type="entry name" value="Retinoid X Receptor"/>
    <property type="match status" value="1"/>
</dbReference>
<evidence type="ECO:0000256" key="1">
    <source>
        <dbReference type="ARBA" id="ARBA00005993"/>
    </source>
</evidence>
<evidence type="ECO:0000256" key="6">
    <source>
        <dbReference type="ARBA" id="ARBA00023125"/>
    </source>
</evidence>
<keyword evidence="9" id="KW-0539">Nucleus</keyword>
<keyword evidence="3" id="KW-0863">Zinc-finger</keyword>
<keyword evidence="6" id="KW-0238">DNA-binding</keyword>
<evidence type="ECO:0000256" key="4">
    <source>
        <dbReference type="ARBA" id="ARBA00022833"/>
    </source>
</evidence>
<dbReference type="GO" id="GO:0003700">
    <property type="term" value="F:DNA-binding transcription factor activity"/>
    <property type="evidence" value="ECO:0007669"/>
    <property type="project" value="InterPro"/>
</dbReference>
<keyword evidence="8" id="KW-0675">Receptor</keyword>
<dbReference type="InterPro" id="IPR051152">
    <property type="entry name" value="C.elegans_Orphan_NR"/>
</dbReference>
<keyword evidence="2" id="KW-0479">Metal-binding</keyword>
<dbReference type="Gene3D" id="3.30.50.10">
    <property type="entry name" value="Erythroid Transcription Factor GATA-1, subunit A"/>
    <property type="match status" value="1"/>
</dbReference>
<dbReference type="GO" id="GO:0043565">
    <property type="term" value="F:sequence-specific DNA binding"/>
    <property type="evidence" value="ECO:0007669"/>
    <property type="project" value="InterPro"/>
</dbReference>